<evidence type="ECO:0000259" key="7">
    <source>
        <dbReference type="PROSITE" id="PS50885"/>
    </source>
</evidence>
<comment type="subcellular location">
    <subcellularLocation>
        <location evidence="1">Membrane</location>
    </subcellularLocation>
</comment>
<dbReference type="PANTHER" id="PTHR32089">
    <property type="entry name" value="METHYL-ACCEPTING CHEMOTAXIS PROTEIN MCPB"/>
    <property type="match status" value="1"/>
</dbReference>
<evidence type="ECO:0000259" key="6">
    <source>
        <dbReference type="PROSITE" id="PS50111"/>
    </source>
</evidence>
<evidence type="ECO:0000256" key="5">
    <source>
        <dbReference type="SAM" id="Phobius"/>
    </source>
</evidence>
<comment type="similarity">
    <text evidence="3">Belongs to the methyl-accepting chemotaxis (MCP) protein family.</text>
</comment>
<accession>A0A0C1Z621</accession>
<dbReference type="RefSeq" id="WP_020194756.1">
    <property type="nucleotide sequence ID" value="NZ_BAOH01000007.1"/>
</dbReference>
<dbReference type="PATRIC" id="fig|1229493.5.peg.2106"/>
<gene>
    <name evidence="8" type="ORF">H735_14810</name>
</gene>
<keyword evidence="5" id="KW-0812">Transmembrane</keyword>
<proteinExistence type="inferred from homology"/>
<dbReference type="PROSITE" id="PS50111">
    <property type="entry name" value="CHEMOTAXIS_TRANSDUC_2"/>
    <property type="match status" value="1"/>
</dbReference>
<dbReference type="Pfam" id="PF00015">
    <property type="entry name" value="MCPsignal"/>
    <property type="match status" value="1"/>
</dbReference>
<dbReference type="InterPro" id="IPR024478">
    <property type="entry name" value="HlyB_4HB_MCP"/>
</dbReference>
<dbReference type="GO" id="GO:0006935">
    <property type="term" value="P:chemotaxis"/>
    <property type="evidence" value="ECO:0007669"/>
    <property type="project" value="UniProtKB-ARBA"/>
</dbReference>
<evidence type="ECO:0000256" key="1">
    <source>
        <dbReference type="ARBA" id="ARBA00004370"/>
    </source>
</evidence>
<comment type="caution">
    <text evidence="8">The sequence shown here is derived from an EMBL/GenBank/DDBJ whole genome shotgun (WGS) entry which is preliminary data.</text>
</comment>
<sequence length="543" mass="59000">MKLSNLSIKSKISALILVISAAVIALSFFFTSQIKLIDGKMTEFSDTTVPSILLVKNIEIEIGTLRKDEFSLLTNVNHPEFNTWLKGLDESENKIDNYIEQYGKSLWDQRDRDAYNEVASAWSKYRSFNDKYSELLTTKRIDEANAMLLDGFSTFQALSSSIKDLVELNQTFIKEDINSTHDVVADVITYSIIAIVALLALSFVLGLFLTKQICSPLQYVVEMASKIASGDLTYKLPRNKIGNDELGLLADACEDMQAKLLSLVDSISSTTAQVSTATEEVSAISEQTSFGMDEQQQQLNLIATAMNEMQATVHDVASNTEAASETANSASQEAKEGLEVVQECIEQINEASVAIQSVGTMVSELEQDASNISVVVDVIQDIAEQTNLLALNAAIEAARAGEQGRGFAVVADEVRTLASRTQASTEEIIAIISKLQNCSKTAVSATNNSSDLIQVCVEQAQRAGTTIGHIEQSADNIAEKSIQIASACSEQSSVTEELHRNVEHINQFSSEVATGSRQTAIACRDLSELAVGLQEIVSQFKTA</sequence>
<evidence type="ECO:0000256" key="3">
    <source>
        <dbReference type="ARBA" id="ARBA00029447"/>
    </source>
</evidence>
<protein>
    <submittedName>
        <fullName evidence="8">Chemotaxis protein</fullName>
    </submittedName>
</protein>
<dbReference type="FunFam" id="1.10.287.950:FF:000001">
    <property type="entry name" value="Methyl-accepting chemotaxis sensory transducer"/>
    <property type="match status" value="1"/>
</dbReference>
<name>A0A0C1Z621_9VIBR</name>
<dbReference type="SMART" id="SM00304">
    <property type="entry name" value="HAMP"/>
    <property type="match status" value="1"/>
</dbReference>
<feature type="domain" description="HAMP" evidence="7">
    <location>
        <begin position="211"/>
        <end position="265"/>
    </location>
</feature>
<dbReference type="CDD" id="cd06225">
    <property type="entry name" value="HAMP"/>
    <property type="match status" value="1"/>
</dbReference>
<dbReference type="PROSITE" id="PS50885">
    <property type="entry name" value="HAMP"/>
    <property type="match status" value="1"/>
</dbReference>
<dbReference type="GO" id="GO:0007165">
    <property type="term" value="P:signal transduction"/>
    <property type="evidence" value="ECO:0007669"/>
    <property type="project" value="UniProtKB-KW"/>
</dbReference>
<feature type="transmembrane region" description="Helical" evidence="5">
    <location>
        <begin position="12"/>
        <end position="31"/>
    </location>
</feature>
<dbReference type="PANTHER" id="PTHR32089:SF120">
    <property type="entry name" value="METHYL-ACCEPTING CHEMOTAXIS PROTEIN TLPQ"/>
    <property type="match status" value="1"/>
</dbReference>
<evidence type="ECO:0000313" key="9">
    <source>
        <dbReference type="Proteomes" id="UP000031586"/>
    </source>
</evidence>
<evidence type="ECO:0000256" key="4">
    <source>
        <dbReference type="PROSITE-ProRule" id="PRU00284"/>
    </source>
</evidence>
<dbReference type="AlphaFoldDB" id="A0A0C1Z621"/>
<evidence type="ECO:0000256" key="2">
    <source>
        <dbReference type="ARBA" id="ARBA00023224"/>
    </source>
</evidence>
<feature type="domain" description="Methyl-accepting transducer" evidence="6">
    <location>
        <begin position="270"/>
        <end position="506"/>
    </location>
</feature>
<dbReference type="Gene3D" id="1.10.287.950">
    <property type="entry name" value="Methyl-accepting chemotaxis protein"/>
    <property type="match status" value="1"/>
</dbReference>
<feature type="transmembrane region" description="Helical" evidence="5">
    <location>
        <begin position="187"/>
        <end position="209"/>
    </location>
</feature>
<dbReference type="CDD" id="cd11386">
    <property type="entry name" value="MCP_signal"/>
    <property type="match status" value="1"/>
</dbReference>
<organism evidence="8 9">
    <name type="scientific">Vibrio owensii CAIM 1854 = LMG 25443</name>
    <dbReference type="NCBI Taxonomy" id="1229493"/>
    <lineage>
        <taxon>Bacteria</taxon>
        <taxon>Pseudomonadati</taxon>
        <taxon>Pseudomonadota</taxon>
        <taxon>Gammaproteobacteria</taxon>
        <taxon>Vibrionales</taxon>
        <taxon>Vibrionaceae</taxon>
        <taxon>Vibrio</taxon>
    </lineage>
</organism>
<dbReference type="InterPro" id="IPR003660">
    <property type="entry name" value="HAMP_dom"/>
</dbReference>
<keyword evidence="5" id="KW-1133">Transmembrane helix</keyword>
<dbReference type="GO" id="GO:0016020">
    <property type="term" value="C:membrane"/>
    <property type="evidence" value="ECO:0007669"/>
    <property type="project" value="UniProtKB-SubCell"/>
</dbReference>
<reference evidence="8 9" key="1">
    <citation type="submission" date="2014-07" db="EMBL/GenBank/DDBJ databases">
        <title>Unique and conserved regions in Vibrio harveyi and related species in comparison with the shrimp pathogen Vibrio harveyi CAIM 1792.</title>
        <authorList>
            <person name="Espinoza-Valles I."/>
            <person name="Vora G."/>
            <person name="Leekitcharoenphon P."/>
            <person name="Ussery D."/>
            <person name="Hoj L."/>
            <person name="Gomez-Gil B."/>
        </authorList>
    </citation>
    <scope>NUCLEOTIDE SEQUENCE [LARGE SCALE GENOMIC DNA]</scope>
    <source>
        <strain evidence="9">CAIM 1854 / LMG 25443</strain>
    </source>
</reference>
<dbReference type="SMART" id="SM00283">
    <property type="entry name" value="MA"/>
    <property type="match status" value="1"/>
</dbReference>
<dbReference type="Pfam" id="PF00672">
    <property type="entry name" value="HAMP"/>
    <property type="match status" value="1"/>
</dbReference>
<evidence type="ECO:0000313" key="8">
    <source>
        <dbReference type="EMBL" id="KIF52410.1"/>
    </source>
</evidence>
<dbReference type="Proteomes" id="UP000031586">
    <property type="component" value="Unassembled WGS sequence"/>
</dbReference>
<dbReference type="Pfam" id="PF12729">
    <property type="entry name" value="4HB_MCP_1"/>
    <property type="match status" value="1"/>
</dbReference>
<dbReference type="EMBL" id="JPRD01000023">
    <property type="protein sequence ID" value="KIF52410.1"/>
    <property type="molecule type" value="Genomic_DNA"/>
</dbReference>
<dbReference type="SUPFAM" id="SSF58104">
    <property type="entry name" value="Methyl-accepting chemotaxis protein (MCP) signaling domain"/>
    <property type="match status" value="1"/>
</dbReference>
<dbReference type="InterPro" id="IPR004089">
    <property type="entry name" value="MCPsignal_dom"/>
</dbReference>
<keyword evidence="5" id="KW-0472">Membrane</keyword>
<keyword evidence="2 4" id="KW-0807">Transducer</keyword>